<dbReference type="AlphaFoldDB" id="A0A392QC43"/>
<evidence type="ECO:0000313" key="4">
    <source>
        <dbReference type="Proteomes" id="UP000265520"/>
    </source>
</evidence>
<feature type="compositionally biased region" description="Basic and acidic residues" evidence="1">
    <location>
        <begin position="60"/>
        <end position="78"/>
    </location>
</feature>
<dbReference type="Proteomes" id="UP000265520">
    <property type="component" value="Unassembled WGS sequence"/>
</dbReference>
<name>A0A392QC43_9FABA</name>
<sequence length="113" mass="13010">MKIKNKQKGVVELDASQDLKSMIHENVLFFDKLIDLIPAKFYLPTDVDEKPWFQGQSKGAKAEAKKRTKENIKKSKEDRLDVNKPFATTLDLLKQYLEKENVNDSDEVEGVVK</sequence>
<dbReference type="PANTHER" id="PTHR14369:SF0">
    <property type="entry name" value="SURFEIT LOCUS PROTEIN 6"/>
    <property type="match status" value="1"/>
</dbReference>
<proteinExistence type="predicted"/>
<dbReference type="GO" id="GO:0005730">
    <property type="term" value="C:nucleolus"/>
    <property type="evidence" value="ECO:0007669"/>
    <property type="project" value="TreeGrafter"/>
</dbReference>
<keyword evidence="4" id="KW-1185">Reference proteome</keyword>
<dbReference type="GO" id="GO:0042273">
    <property type="term" value="P:ribosomal large subunit biogenesis"/>
    <property type="evidence" value="ECO:0007669"/>
    <property type="project" value="TreeGrafter"/>
</dbReference>
<accession>A0A392QC43</accession>
<dbReference type="GO" id="GO:0003677">
    <property type="term" value="F:DNA binding"/>
    <property type="evidence" value="ECO:0007669"/>
    <property type="project" value="TreeGrafter"/>
</dbReference>
<protein>
    <submittedName>
        <fullName evidence="3">Surfeit locus protein 6</fullName>
    </submittedName>
</protein>
<evidence type="ECO:0000259" key="2">
    <source>
        <dbReference type="Pfam" id="PF15459"/>
    </source>
</evidence>
<dbReference type="PANTHER" id="PTHR14369">
    <property type="entry name" value="SURFEIT LOCUS PROTEIN 6"/>
    <property type="match status" value="1"/>
</dbReference>
<dbReference type="InterPro" id="IPR007019">
    <property type="entry name" value="SURF6"/>
</dbReference>
<dbReference type="EMBL" id="LXQA010124686">
    <property type="protein sequence ID" value="MCI21407.1"/>
    <property type="molecule type" value="Genomic_DNA"/>
</dbReference>
<feature type="domain" description="Ribosomal RNA-processing protein 14 N-terminal" evidence="2">
    <location>
        <begin position="23"/>
        <end position="81"/>
    </location>
</feature>
<evidence type="ECO:0000256" key="1">
    <source>
        <dbReference type="SAM" id="MobiDB-lite"/>
    </source>
</evidence>
<dbReference type="GO" id="GO:0003723">
    <property type="term" value="F:RNA binding"/>
    <property type="evidence" value="ECO:0007669"/>
    <property type="project" value="TreeGrafter"/>
</dbReference>
<organism evidence="3 4">
    <name type="scientific">Trifolium medium</name>
    <dbReference type="NCBI Taxonomy" id="97028"/>
    <lineage>
        <taxon>Eukaryota</taxon>
        <taxon>Viridiplantae</taxon>
        <taxon>Streptophyta</taxon>
        <taxon>Embryophyta</taxon>
        <taxon>Tracheophyta</taxon>
        <taxon>Spermatophyta</taxon>
        <taxon>Magnoliopsida</taxon>
        <taxon>eudicotyledons</taxon>
        <taxon>Gunneridae</taxon>
        <taxon>Pentapetalae</taxon>
        <taxon>rosids</taxon>
        <taxon>fabids</taxon>
        <taxon>Fabales</taxon>
        <taxon>Fabaceae</taxon>
        <taxon>Papilionoideae</taxon>
        <taxon>50 kb inversion clade</taxon>
        <taxon>NPAAA clade</taxon>
        <taxon>Hologalegina</taxon>
        <taxon>IRL clade</taxon>
        <taxon>Trifolieae</taxon>
        <taxon>Trifolium</taxon>
    </lineage>
</organism>
<feature type="region of interest" description="Disordered" evidence="1">
    <location>
        <begin position="54"/>
        <end position="78"/>
    </location>
</feature>
<comment type="caution">
    <text evidence="3">The sequence shown here is derived from an EMBL/GenBank/DDBJ whole genome shotgun (WGS) entry which is preliminary data.</text>
</comment>
<feature type="non-terminal residue" evidence="3">
    <location>
        <position position="113"/>
    </location>
</feature>
<dbReference type="InterPro" id="IPR029188">
    <property type="entry name" value="Rrp14_N"/>
</dbReference>
<dbReference type="GO" id="GO:0042274">
    <property type="term" value="P:ribosomal small subunit biogenesis"/>
    <property type="evidence" value="ECO:0007669"/>
    <property type="project" value="TreeGrafter"/>
</dbReference>
<dbReference type="Pfam" id="PF15459">
    <property type="entry name" value="RRP14"/>
    <property type="match status" value="1"/>
</dbReference>
<reference evidence="3 4" key="1">
    <citation type="journal article" date="2018" name="Front. Plant Sci.">
        <title>Red Clover (Trifolium pratense) and Zigzag Clover (T. medium) - A Picture of Genomic Similarities and Differences.</title>
        <authorList>
            <person name="Dluhosova J."/>
            <person name="Istvanek J."/>
            <person name="Nedelnik J."/>
            <person name="Repkova J."/>
        </authorList>
    </citation>
    <scope>NUCLEOTIDE SEQUENCE [LARGE SCALE GENOMIC DNA]</scope>
    <source>
        <strain evidence="4">cv. 10/8</strain>
        <tissue evidence="3">Leaf</tissue>
    </source>
</reference>
<evidence type="ECO:0000313" key="3">
    <source>
        <dbReference type="EMBL" id="MCI21407.1"/>
    </source>
</evidence>